<name>A0A8J3Z8U7_9ACTN</name>
<dbReference type="EMBL" id="BOPG01000027">
    <property type="protein sequence ID" value="GIJ57008.1"/>
    <property type="molecule type" value="Genomic_DNA"/>
</dbReference>
<dbReference type="Proteomes" id="UP000612585">
    <property type="component" value="Unassembled WGS sequence"/>
</dbReference>
<accession>A0A8J3Z8U7</accession>
<proteinExistence type="predicted"/>
<organism evidence="1 2">
    <name type="scientific">Virgisporangium aurantiacum</name>
    <dbReference type="NCBI Taxonomy" id="175570"/>
    <lineage>
        <taxon>Bacteria</taxon>
        <taxon>Bacillati</taxon>
        <taxon>Actinomycetota</taxon>
        <taxon>Actinomycetes</taxon>
        <taxon>Micromonosporales</taxon>
        <taxon>Micromonosporaceae</taxon>
        <taxon>Virgisporangium</taxon>
    </lineage>
</organism>
<protein>
    <submittedName>
        <fullName evidence="1">Uncharacterized protein</fullName>
    </submittedName>
</protein>
<comment type="caution">
    <text evidence="1">The sequence shown here is derived from an EMBL/GenBank/DDBJ whole genome shotgun (WGS) entry which is preliminary data.</text>
</comment>
<dbReference type="Pfam" id="PF19882">
    <property type="entry name" value="DUF6355"/>
    <property type="match status" value="1"/>
</dbReference>
<dbReference type="AlphaFoldDB" id="A0A8J3Z8U7"/>
<reference evidence="1" key="1">
    <citation type="submission" date="2021-01" db="EMBL/GenBank/DDBJ databases">
        <title>Whole genome shotgun sequence of Virgisporangium aurantiacum NBRC 16421.</title>
        <authorList>
            <person name="Komaki H."/>
            <person name="Tamura T."/>
        </authorList>
    </citation>
    <scope>NUCLEOTIDE SEQUENCE</scope>
    <source>
        <strain evidence="1">NBRC 16421</strain>
    </source>
</reference>
<keyword evidence="2" id="KW-1185">Reference proteome</keyword>
<sequence length="105" mass="11086">MAGLAAAAPAGNASAATAGRGVAVESATGGGIGVLEAPVGKQCGAYRDSPMDYAHLRYWHCGPTQIRIEVDKRKGPNYTTCVGPWQDVFVDYYIFADNAWYVGLC</sequence>
<gene>
    <name evidence="1" type="ORF">Vau01_045240</name>
</gene>
<dbReference type="InterPro" id="IPR045935">
    <property type="entry name" value="DUF6355"/>
</dbReference>
<evidence type="ECO:0000313" key="1">
    <source>
        <dbReference type="EMBL" id="GIJ57008.1"/>
    </source>
</evidence>
<evidence type="ECO:0000313" key="2">
    <source>
        <dbReference type="Proteomes" id="UP000612585"/>
    </source>
</evidence>